<gene>
    <name evidence="9" type="ORF">VSP0166_LOCUS16034</name>
</gene>
<dbReference type="PANTHER" id="PTHR10015">
    <property type="entry name" value="HEAT SHOCK TRANSCRIPTION FACTOR"/>
    <property type="match status" value="1"/>
</dbReference>
<dbReference type="Pfam" id="PF00447">
    <property type="entry name" value="HSF_DNA-bind"/>
    <property type="match status" value="1"/>
</dbReference>
<dbReference type="PRINTS" id="PR00056">
    <property type="entry name" value="HSFDOMAIN"/>
</dbReference>
<evidence type="ECO:0000256" key="7">
    <source>
        <dbReference type="SAM" id="MobiDB-lite"/>
    </source>
</evidence>
<keyword evidence="4" id="KW-0804">Transcription</keyword>
<dbReference type="FunFam" id="1.10.10.10:FF:000027">
    <property type="entry name" value="Heat shock transcription factor 1"/>
    <property type="match status" value="1"/>
</dbReference>
<reference evidence="9" key="1">
    <citation type="submission" date="2021-01" db="EMBL/GenBank/DDBJ databases">
        <authorList>
            <person name="Corre E."/>
            <person name="Pelletier E."/>
            <person name="Niang G."/>
            <person name="Scheremetjew M."/>
            <person name="Finn R."/>
            <person name="Kale V."/>
            <person name="Holt S."/>
            <person name="Cochrane G."/>
            <person name="Meng A."/>
            <person name="Brown T."/>
            <person name="Cohen L."/>
        </authorList>
    </citation>
    <scope>NUCLEOTIDE SEQUENCE</scope>
    <source>
        <strain evidence="9">DIVA3 518/3/11/1/6</strain>
    </source>
</reference>
<comment type="subcellular location">
    <subcellularLocation>
        <location evidence="1">Nucleus</location>
    </subcellularLocation>
</comment>
<keyword evidence="5" id="KW-0539">Nucleus</keyword>
<protein>
    <recommendedName>
        <fullName evidence="8">HSF-type DNA-binding domain-containing protein</fullName>
    </recommendedName>
</protein>
<accession>A0A7S4IRJ4</accession>
<dbReference type="GO" id="GO:0003700">
    <property type="term" value="F:DNA-binding transcription factor activity"/>
    <property type="evidence" value="ECO:0007669"/>
    <property type="project" value="InterPro"/>
</dbReference>
<keyword evidence="3" id="KW-0238">DNA-binding</keyword>
<comment type="similarity">
    <text evidence="6">Belongs to the HSF family.</text>
</comment>
<dbReference type="Gene3D" id="1.10.10.10">
    <property type="entry name" value="Winged helix-like DNA-binding domain superfamily/Winged helix DNA-binding domain"/>
    <property type="match status" value="1"/>
</dbReference>
<keyword evidence="2" id="KW-0805">Transcription regulation</keyword>
<evidence type="ECO:0000259" key="8">
    <source>
        <dbReference type="SMART" id="SM00415"/>
    </source>
</evidence>
<dbReference type="EMBL" id="HBKP01022980">
    <property type="protein sequence ID" value="CAE2237325.1"/>
    <property type="molecule type" value="Transcribed_RNA"/>
</dbReference>
<feature type="region of interest" description="Disordered" evidence="7">
    <location>
        <begin position="102"/>
        <end position="126"/>
    </location>
</feature>
<evidence type="ECO:0000256" key="3">
    <source>
        <dbReference type="ARBA" id="ARBA00023125"/>
    </source>
</evidence>
<dbReference type="GO" id="GO:0043565">
    <property type="term" value="F:sequence-specific DNA binding"/>
    <property type="evidence" value="ECO:0007669"/>
    <property type="project" value="InterPro"/>
</dbReference>
<dbReference type="InterPro" id="IPR000232">
    <property type="entry name" value="HSF_DNA-bd"/>
</dbReference>
<dbReference type="GO" id="GO:0005634">
    <property type="term" value="C:nucleus"/>
    <property type="evidence" value="ECO:0007669"/>
    <property type="project" value="UniProtKB-SubCell"/>
</dbReference>
<evidence type="ECO:0000256" key="2">
    <source>
        <dbReference type="ARBA" id="ARBA00023015"/>
    </source>
</evidence>
<evidence type="ECO:0000256" key="5">
    <source>
        <dbReference type="ARBA" id="ARBA00023242"/>
    </source>
</evidence>
<dbReference type="AlphaFoldDB" id="A0A7S4IRJ4"/>
<feature type="domain" description="HSF-type DNA-binding" evidence="8">
    <location>
        <begin position="4"/>
        <end position="105"/>
    </location>
</feature>
<evidence type="ECO:0000256" key="6">
    <source>
        <dbReference type="RuleBase" id="RU004020"/>
    </source>
</evidence>
<dbReference type="SUPFAM" id="SSF46785">
    <property type="entry name" value="Winged helix' DNA-binding domain"/>
    <property type="match status" value="1"/>
</dbReference>
<feature type="compositionally biased region" description="Polar residues" evidence="7">
    <location>
        <begin position="227"/>
        <end position="244"/>
    </location>
</feature>
<proteinExistence type="inferred from homology"/>
<name>A0A7S4IRJ4_9EUKA</name>
<feature type="compositionally biased region" description="Basic residues" evidence="7">
    <location>
        <begin position="102"/>
        <end position="111"/>
    </location>
</feature>
<evidence type="ECO:0000256" key="1">
    <source>
        <dbReference type="ARBA" id="ARBA00004123"/>
    </source>
</evidence>
<evidence type="ECO:0000313" key="9">
    <source>
        <dbReference type="EMBL" id="CAE2237325.1"/>
    </source>
</evidence>
<sequence length="262" mass="29534">MPGNTAPFVRKTYEIVSDPTTDEIVRWGPDGTSFLILQEHSFQKDILPKYFKHDNLCSFIRQLNTYGFRKISGSKDMNSEHNVLEFEQPDFQKDCPEQLTQLKRKQHKKSSRRDQPTAPMGDDVSALVDDRTKMAAALSTLMRQQQETEKTLKALWEELADAKRVVADLETRKRPPVANEPADSSAEPPPKRVKYPPIKVESSPGISPNCITPPDNNGTRPPKTNGEWPQSSDNESESDVTSAARNMAELSSHMSRFPPQPT</sequence>
<organism evidence="9">
    <name type="scientific">Vannella robusta</name>
    <dbReference type="NCBI Taxonomy" id="1487602"/>
    <lineage>
        <taxon>Eukaryota</taxon>
        <taxon>Amoebozoa</taxon>
        <taxon>Discosea</taxon>
        <taxon>Flabellinia</taxon>
        <taxon>Vannellidae</taxon>
        <taxon>Vannella</taxon>
    </lineage>
</organism>
<dbReference type="InterPro" id="IPR036390">
    <property type="entry name" value="WH_DNA-bd_sf"/>
</dbReference>
<dbReference type="InterPro" id="IPR036388">
    <property type="entry name" value="WH-like_DNA-bd_sf"/>
</dbReference>
<feature type="compositionally biased region" description="Polar residues" evidence="7">
    <location>
        <begin position="204"/>
        <end position="219"/>
    </location>
</feature>
<evidence type="ECO:0000256" key="4">
    <source>
        <dbReference type="ARBA" id="ARBA00023163"/>
    </source>
</evidence>
<feature type="region of interest" description="Disordered" evidence="7">
    <location>
        <begin position="170"/>
        <end position="262"/>
    </location>
</feature>
<dbReference type="SMART" id="SM00415">
    <property type="entry name" value="HSF"/>
    <property type="match status" value="1"/>
</dbReference>
<dbReference type="PANTHER" id="PTHR10015:SF427">
    <property type="entry name" value="HEAT SHOCK FACTOR PROTEIN"/>
    <property type="match status" value="1"/>
</dbReference>